<dbReference type="Proteomes" id="UP000003017">
    <property type="component" value="Unassembled WGS sequence"/>
</dbReference>
<dbReference type="EMBL" id="AAUT02000001">
    <property type="protein sequence ID" value="KNA61711.1"/>
    <property type="molecule type" value="Genomic_DNA"/>
</dbReference>
<protein>
    <submittedName>
        <fullName evidence="1">Uncharacterized protein</fullName>
    </submittedName>
</protein>
<reference evidence="1 2" key="2">
    <citation type="submission" date="2010-08" db="EMBL/GenBank/DDBJ databases">
        <title>The Genome Sequence of Vibrio cholerae strain 2740-80.</title>
        <authorList>
            <consortium name="The Broad Institute Genome Sequencing Platform"/>
            <person name="Colwell R."/>
            <person name="Young S.K."/>
            <person name="Zeng Q."/>
            <person name="Alvarado L."/>
            <person name="Berlin A."/>
            <person name="Chapman S."/>
            <person name="Chen Z."/>
            <person name="Freedman E."/>
            <person name="Gellesch M."/>
            <person name="Goldberg J."/>
            <person name="Griggs A."/>
            <person name="Gujja S."/>
            <person name="Heilman E."/>
            <person name="Heiman D."/>
            <person name="Howarth C."/>
            <person name="Larson L."/>
            <person name="Mehta T."/>
            <person name="Neiman D.N."/>
            <person name="Park D."/>
            <person name="Pearson M."/>
            <person name="Roberts A."/>
            <person name="Saif S."/>
            <person name="Shenoy N."/>
            <person name="Sisk P."/>
            <person name="Stolte C."/>
            <person name="Sykes S."/>
            <person name="White J."/>
            <person name="Yandava C."/>
            <person name="Borodovsky M."/>
            <person name="Heidelberg J."/>
            <person name="Haas B."/>
            <person name="Nusbaum C."/>
            <person name="Birren B."/>
        </authorList>
    </citation>
    <scope>NUCLEOTIDE SEQUENCE [LARGE SCALE GENOMIC DNA]</scope>
    <source>
        <strain evidence="1 2">2740-80</strain>
    </source>
</reference>
<reference evidence="1 2" key="1">
    <citation type="submission" date="2007-01" db="EMBL/GenBank/DDBJ databases">
        <authorList>
            <person name="Kobayashi T."/>
            <person name="Suzuki M."/>
            <person name="Inoue H."/>
            <person name="Itai R.N."/>
            <person name="Takahashi M."/>
            <person name="Nakanishi H."/>
            <person name="Mori S."/>
            <person name="Nishizawa N.K."/>
        </authorList>
    </citation>
    <scope>NUCLEOTIDE SEQUENCE [LARGE SCALE GENOMIC DNA]</scope>
    <source>
        <strain evidence="1 2">2740-80</strain>
    </source>
</reference>
<comment type="caution">
    <text evidence="1">The sequence shown here is derived from an EMBL/GenBank/DDBJ whole genome shotgun (WGS) entry which is preliminary data.</text>
</comment>
<evidence type="ECO:0000313" key="2">
    <source>
        <dbReference type="Proteomes" id="UP000003017"/>
    </source>
</evidence>
<organism evidence="1 2">
    <name type="scientific">Vibrio cholerae 2740-80</name>
    <dbReference type="NCBI Taxonomy" id="412614"/>
    <lineage>
        <taxon>Bacteria</taxon>
        <taxon>Pseudomonadati</taxon>
        <taxon>Pseudomonadota</taxon>
        <taxon>Gammaproteobacteria</taxon>
        <taxon>Vibrionales</taxon>
        <taxon>Vibrionaceae</taxon>
        <taxon>Vibrio</taxon>
    </lineage>
</organism>
<name>A0A0K9UZD3_VIBCL</name>
<accession>A0A0K9UZD3</accession>
<sequence length="49" mass="5542">MRPLGFFYAPYLQSHQVVQGSACSGKGKSKLDITILPYYPIYSTAYPHF</sequence>
<evidence type="ECO:0000313" key="1">
    <source>
        <dbReference type="EMBL" id="KNA61711.1"/>
    </source>
</evidence>
<proteinExistence type="predicted"/>
<gene>
    <name evidence="1" type="ORF">VC274080_022881</name>
</gene>
<dbReference type="AlphaFoldDB" id="A0A0K9UZD3"/>